<evidence type="ECO:0000256" key="7">
    <source>
        <dbReference type="ARBA" id="ARBA00023125"/>
    </source>
</evidence>
<proteinExistence type="predicted"/>
<dbReference type="PROSITE" id="PS50110">
    <property type="entry name" value="RESPONSE_REGULATORY"/>
    <property type="match status" value="1"/>
</dbReference>
<dbReference type="GO" id="GO:0005737">
    <property type="term" value="C:cytoplasm"/>
    <property type="evidence" value="ECO:0007669"/>
    <property type="project" value="UniProtKB-SubCell"/>
</dbReference>
<evidence type="ECO:0000256" key="9">
    <source>
        <dbReference type="ARBA" id="ARBA00024867"/>
    </source>
</evidence>
<evidence type="ECO:0000256" key="6">
    <source>
        <dbReference type="ARBA" id="ARBA00023015"/>
    </source>
</evidence>
<evidence type="ECO:0000313" key="13">
    <source>
        <dbReference type="EMBL" id="PWJ75538.1"/>
    </source>
</evidence>
<keyword evidence="3" id="KW-0963">Cytoplasm</keyword>
<reference evidence="13 14" key="1">
    <citation type="submission" date="2018-05" db="EMBL/GenBank/DDBJ databases">
        <authorList>
            <person name="Goeker M."/>
            <person name="Huntemann M."/>
            <person name="Clum A."/>
            <person name="Pillay M."/>
            <person name="Palaniappan K."/>
            <person name="Varghese N."/>
            <person name="Mikhailova N."/>
            <person name="Stamatis D."/>
            <person name="Reddy T."/>
            <person name="Daum C."/>
            <person name="Shapiro N."/>
            <person name="Ivanova N."/>
            <person name="Kyrpides N."/>
            <person name="Woyke T."/>
        </authorList>
    </citation>
    <scope>NUCLEOTIDE SEQUENCE [LARGE SCALE GENOMIC DNA]</scope>
    <source>
        <strain evidence="13 14">DSM 26524</strain>
    </source>
</reference>
<dbReference type="PANTHER" id="PTHR42713:SF3">
    <property type="entry name" value="TRANSCRIPTIONAL REGULATORY PROTEIN HPTR"/>
    <property type="match status" value="1"/>
</dbReference>
<feature type="domain" description="Response regulatory" evidence="12">
    <location>
        <begin position="4"/>
        <end position="121"/>
    </location>
</feature>
<comment type="caution">
    <text evidence="13">The sequence shown here is derived from an EMBL/GenBank/DDBJ whole genome shotgun (WGS) entry which is preliminary data.</text>
</comment>
<evidence type="ECO:0000256" key="8">
    <source>
        <dbReference type="ARBA" id="ARBA00023163"/>
    </source>
</evidence>
<organism evidence="13 14">
    <name type="scientific">Murimonas intestini</name>
    <dbReference type="NCBI Taxonomy" id="1337051"/>
    <lineage>
        <taxon>Bacteria</taxon>
        <taxon>Bacillati</taxon>
        <taxon>Bacillota</taxon>
        <taxon>Clostridia</taxon>
        <taxon>Lachnospirales</taxon>
        <taxon>Lachnospiraceae</taxon>
        <taxon>Murimonas</taxon>
    </lineage>
</organism>
<dbReference type="AlphaFoldDB" id="A0AB73T3T8"/>
<dbReference type="InterPro" id="IPR001789">
    <property type="entry name" value="Sig_transdc_resp-reg_receiver"/>
</dbReference>
<dbReference type="Pfam" id="PF00072">
    <property type="entry name" value="Response_reg"/>
    <property type="match status" value="1"/>
</dbReference>
<accession>A0AB73T3T8</accession>
<evidence type="ECO:0000256" key="4">
    <source>
        <dbReference type="ARBA" id="ARBA00022553"/>
    </source>
</evidence>
<dbReference type="InterPro" id="IPR011006">
    <property type="entry name" value="CheY-like_superfamily"/>
</dbReference>
<dbReference type="SMART" id="SM00448">
    <property type="entry name" value="REC"/>
    <property type="match status" value="1"/>
</dbReference>
<keyword evidence="14" id="KW-1185">Reference proteome</keyword>
<dbReference type="PROSITE" id="PS01124">
    <property type="entry name" value="HTH_ARAC_FAMILY_2"/>
    <property type="match status" value="1"/>
</dbReference>
<keyword evidence="6" id="KW-0805">Transcription regulation</keyword>
<dbReference type="Gene3D" id="3.40.50.2300">
    <property type="match status" value="1"/>
</dbReference>
<dbReference type="PANTHER" id="PTHR42713">
    <property type="entry name" value="HISTIDINE KINASE-RELATED"/>
    <property type="match status" value="1"/>
</dbReference>
<comment type="function">
    <text evidence="9">May play the central regulatory role in sporulation. It may be an element of the effector pathway responsible for the activation of sporulation genes in response to nutritional stress. Spo0A may act in concert with spo0H (a sigma factor) to control the expression of some genes that are critical to the sporulation process.</text>
</comment>
<dbReference type="SMART" id="SM00342">
    <property type="entry name" value="HTH_ARAC"/>
    <property type="match status" value="1"/>
</dbReference>
<evidence type="ECO:0000256" key="1">
    <source>
        <dbReference type="ARBA" id="ARBA00004496"/>
    </source>
</evidence>
<dbReference type="InterPro" id="IPR018060">
    <property type="entry name" value="HTH_AraC"/>
</dbReference>
<dbReference type="InterPro" id="IPR051552">
    <property type="entry name" value="HptR"/>
</dbReference>
<evidence type="ECO:0000256" key="3">
    <source>
        <dbReference type="ARBA" id="ARBA00022490"/>
    </source>
</evidence>
<keyword evidence="8" id="KW-0804">Transcription</keyword>
<keyword evidence="4 10" id="KW-0597">Phosphoprotein</keyword>
<sequence>MKKRVLIVEDDKFFRFAIKKFVDWESHGFEIAGEAVHGAAALEFVESQPVEVVVTDMSMPVMNGIELTAMLREKHPDILIIALSAYDDFEFVKESLKLGASDYILKQDIEKEDIGEIISSSWNKHMAGLAKEGWLQEEILKFLKGGKLEERAGRFLDLSLDGSRGGCLFAVRNLDQEWKGSFGSKNCWLEESLLELHEKEWNILLVPAKAEHSIKKQIEYRYSLCARIESLLKGEDYLAGCSSLCTETAQLPESYAQARKAAVTGSFLQRTKVLSWDDIKDGYEGRTLDYMEKEESYKDICSLETALKALGGLTEKMRDLMPDEEHQQRNCLLLLNAAARNLNYPISNLEFARMKEHMAEMVRLDDLVRLTGEYLEQIFNKSRNGLLHSSVAAGIQFMRQNYGRDICLHEIAEHAALNESYFSNLFNKETGQSITEYLNKIRIEKAKELIARTNLKNYEIAERVGIMNASYFSTIFKKETGLTVQEYRQRLPKNLE</sequence>
<dbReference type="SUPFAM" id="SSF52172">
    <property type="entry name" value="CheY-like"/>
    <property type="match status" value="1"/>
</dbReference>
<dbReference type="InterPro" id="IPR041522">
    <property type="entry name" value="CdaR_GGDEF"/>
</dbReference>
<evidence type="ECO:0000259" key="12">
    <source>
        <dbReference type="PROSITE" id="PS50110"/>
    </source>
</evidence>
<evidence type="ECO:0000256" key="10">
    <source>
        <dbReference type="PROSITE-ProRule" id="PRU00169"/>
    </source>
</evidence>
<feature type="modified residue" description="4-aspartylphosphate" evidence="10">
    <location>
        <position position="56"/>
    </location>
</feature>
<keyword evidence="7" id="KW-0238">DNA-binding</keyword>
<dbReference type="GO" id="GO:0000160">
    <property type="term" value="P:phosphorelay signal transduction system"/>
    <property type="evidence" value="ECO:0007669"/>
    <property type="project" value="UniProtKB-KW"/>
</dbReference>
<dbReference type="Pfam" id="PF17853">
    <property type="entry name" value="GGDEF_2"/>
    <property type="match status" value="1"/>
</dbReference>
<protein>
    <recommendedName>
        <fullName evidence="2">Stage 0 sporulation protein A homolog</fullName>
    </recommendedName>
</protein>
<evidence type="ECO:0000259" key="11">
    <source>
        <dbReference type="PROSITE" id="PS01124"/>
    </source>
</evidence>
<evidence type="ECO:0000256" key="2">
    <source>
        <dbReference type="ARBA" id="ARBA00018672"/>
    </source>
</evidence>
<gene>
    <name evidence="13" type="ORF">C7383_106108</name>
</gene>
<dbReference type="CDD" id="cd17536">
    <property type="entry name" value="REC_YesN-like"/>
    <property type="match status" value="1"/>
</dbReference>
<feature type="domain" description="HTH araC/xylS-type" evidence="11">
    <location>
        <begin position="392"/>
        <end position="490"/>
    </location>
</feature>
<dbReference type="Gene3D" id="1.10.10.60">
    <property type="entry name" value="Homeodomain-like"/>
    <property type="match status" value="2"/>
</dbReference>
<dbReference type="Pfam" id="PF12833">
    <property type="entry name" value="HTH_18"/>
    <property type="match status" value="1"/>
</dbReference>
<dbReference type="EMBL" id="QGGY01000006">
    <property type="protein sequence ID" value="PWJ75538.1"/>
    <property type="molecule type" value="Genomic_DNA"/>
</dbReference>
<dbReference type="Proteomes" id="UP000245412">
    <property type="component" value="Unassembled WGS sequence"/>
</dbReference>
<dbReference type="GO" id="GO:0043565">
    <property type="term" value="F:sequence-specific DNA binding"/>
    <property type="evidence" value="ECO:0007669"/>
    <property type="project" value="InterPro"/>
</dbReference>
<evidence type="ECO:0000256" key="5">
    <source>
        <dbReference type="ARBA" id="ARBA00023012"/>
    </source>
</evidence>
<evidence type="ECO:0000313" key="14">
    <source>
        <dbReference type="Proteomes" id="UP000245412"/>
    </source>
</evidence>
<dbReference type="InterPro" id="IPR009057">
    <property type="entry name" value="Homeodomain-like_sf"/>
</dbReference>
<dbReference type="GO" id="GO:0003700">
    <property type="term" value="F:DNA-binding transcription factor activity"/>
    <property type="evidence" value="ECO:0007669"/>
    <property type="project" value="InterPro"/>
</dbReference>
<keyword evidence="5" id="KW-0902">Two-component regulatory system</keyword>
<comment type="subcellular location">
    <subcellularLocation>
        <location evidence="1">Cytoplasm</location>
    </subcellularLocation>
</comment>
<dbReference type="RefSeq" id="WP_109626480.1">
    <property type="nucleotide sequence ID" value="NZ_JANKBI010000004.1"/>
</dbReference>
<dbReference type="SUPFAM" id="SSF46689">
    <property type="entry name" value="Homeodomain-like"/>
    <property type="match status" value="2"/>
</dbReference>
<name>A0AB73T3T8_9FIRM</name>